<sequence length="30" mass="3310">AGVLSVPIFIWLSDFSVYVHVFVSLAVWGT</sequence>
<dbReference type="AlphaFoldDB" id="X1D2D3"/>
<accession>X1D2D3</accession>
<gene>
    <name evidence="2" type="ORF">S01H4_41857</name>
</gene>
<organism evidence="2">
    <name type="scientific">marine sediment metagenome</name>
    <dbReference type="NCBI Taxonomy" id="412755"/>
    <lineage>
        <taxon>unclassified sequences</taxon>
        <taxon>metagenomes</taxon>
        <taxon>ecological metagenomes</taxon>
    </lineage>
</organism>
<feature type="non-terminal residue" evidence="2">
    <location>
        <position position="1"/>
    </location>
</feature>
<evidence type="ECO:0000313" key="2">
    <source>
        <dbReference type="EMBL" id="GAH02405.1"/>
    </source>
</evidence>
<evidence type="ECO:0000256" key="1">
    <source>
        <dbReference type="SAM" id="Phobius"/>
    </source>
</evidence>
<keyword evidence="1" id="KW-0472">Membrane</keyword>
<proteinExistence type="predicted"/>
<name>X1D2D3_9ZZZZ</name>
<keyword evidence="1" id="KW-0812">Transmembrane</keyword>
<reference evidence="2" key="1">
    <citation type="journal article" date="2014" name="Front. Microbiol.">
        <title>High frequency of phylogenetically diverse reductive dehalogenase-homologous genes in deep subseafloor sedimentary metagenomes.</title>
        <authorList>
            <person name="Kawai M."/>
            <person name="Futagami T."/>
            <person name="Toyoda A."/>
            <person name="Takaki Y."/>
            <person name="Nishi S."/>
            <person name="Hori S."/>
            <person name="Arai W."/>
            <person name="Tsubouchi T."/>
            <person name="Morono Y."/>
            <person name="Uchiyama I."/>
            <person name="Ito T."/>
            <person name="Fujiyama A."/>
            <person name="Inagaki F."/>
            <person name="Takami H."/>
        </authorList>
    </citation>
    <scope>NUCLEOTIDE SEQUENCE</scope>
    <source>
        <strain evidence="2">Expedition CK06-06</strain>
    </source>
</reference>
<feature type="transmembrane region" description="Helical" evidence="1">
    <location>
        <begin position="6"/>
        <end position="28"/>
    </location>
</feature>
<comment type="caution">
    <text evidence="2">The sequence shown here is derived from an EMBL/GenBank/DDBJ whole genome shotgun (WGS) entry which is preliminary data.</text>
</comment>
<protein>
    <submittedName>
        <fullName evidence="2">Uncharacterized protein</fullName>
    </submittedName>
</protein>
<keyword evidence="1" id="KW-1133">Transmembrane helix</keyword>
<dbReference type="EMBL" id="BART01022923">
    <property type="protein sequence ID" value="GAH02405.1"/>
    <property type="molecule type" value="Genomic_DNA"/>
</dbReference>